<name>A0ABX2N2F4_9SPHN</name>
<keyword evidence="1" id="KW-0732">Signal</keyword>
<dbReference type="RefSeq" id="WP_176279375.1">
    <property type="nucleotide sequence ID" value="NZ_JABWMH010000002.1"/>
</dbReference>
<dbReference type="Proteomes" id="UP000652427">
    <property type="component" value="Unassembled WGS sequence"/>
</dbReference>
<evidence type="ECO:0000313" key="2">
    <source>
        <dbReference type="EMBL" id="NVD27900.1"/>
    </source>
</evidence>
<protein>
    <recommendedName>
        <fullName evidence="4">Secreted protein</fullName>
    </recommendedName>
</protein>
<dbReference type="EMBL" id="JABWMH010000002">
    <property type="protein sequence ID" value="NVD27900.1"/>
    <property type="molecule type" value="Genomic_DNA"/>
</dbReference>
<evidence type="ECO:0000256" key="1">
    <source>
        <dbReference type="SAM" id="SignalP"/>
    </source>
</evidence>
<feature type="chain" id="PRO_5045382578" description="Secreted protein" evidence="1">
    <location>
        <begin position="21"/>
        <end position="172"/>
    </location>
</feature>
<sequence length="172" mass="18179">MHKKLIAGLALAGLSQSVSAQTAPMPKCVSVTQAEALVTYLLPTAVQASRNKCAATLPATTPLLKENSEQLAKYRAASEAAWPQAKSAVAVLAGEKLPSEIDDTLLRPITDAMFSSLIGEEIKPKDCDLIAKIYHDLEPMPSSNLASLAISIVQAATKDDKKQDIPICKAPA</sequence>
<feature type="signal peptide" evidence="1">
    <location>
        <begin position="1"/>
        <end position="20"/>
    </location>
</feature>
<accession>A0ABX2N2F4</accession>
<comment type="caution">
    <text evidence="2">The sequence shown here is derived from an EMBL/GenBank/DDBJ whole genome shotgun (WGS) entry which is preliminary data.</text>
</comment>
<gene>
    <name evidence="2" type="ORF">HUO14_08295</name>
</gene>
<organism evidence="2 3">
    <name type="scientific">Parasphingorhabdus flavimaris</name>
    <dbReference type="NCBI Taxonomy" id="266812"/>
    <lineage>
        <taxon>Bacteria</taxon>
        <taxon>Pseudomonadati</taxon>
        <taxon>Pseudomonadota</taxon>
        <taxon>Alphaproteobacteria</taxon>
        <taxon>Sphingomonadales</taxon>
        <taxon>Sphingomonadaceae</taxon>
        <taxon>Parasphingorhabdus</taxon>
    </lineage>
</organism>
<evidence type="ECO:0008006" key="4">
    <source>
        <dbReference type="Google" id="ProtNLM"/>
    </source>
</evidence>
<reference evidence="2 3" key="1">
    <citation type="submission" date="2020-06" db="EMBL/GenBank/DDBJ databases">
        <authorList>
            <person name="Kim S.-J."/>
            <person name="Park S.-J."/>
        </authorList>
    </citation>
    <scope>NUCLEOTIDE SEQUENCE [LARGE SCALE GENOMIC DNA]</scope>
    <source>
        <strain evidence="2 3">SW-151</strain>
    </source>
</reference>
<proteinExistence type="predicted"/>
<evidence type="ECO:0000313" key="3">
    <source>
        <dbReference type="Proteomes" id="UP000652427"/>
    </source>
</evidence>
<keyword evidence="3" id="KW-1185">Reference proteome</keyword>